<feature type="domain" description="ABC-type glycine betaine transport system substrate-binding" evidence="2">
    <location>
        <begin position="31"/>
        <end position="286"/>
    </location>
</feature>
<dbReference type="GO" id="GO:0043190">
    <property type="term" value="C:ATP-binding cassette (ABC) transporter complex"/>
    <property type="evidence" value="ECO:0007669"/>
    <property type="project" value="InterPro"/>
</dbReference>
<evidence type="ECO:0000313" key="4">
    <source>
        <dbReference type="Proteomes" id="UP000598360"/>
    </source>
</evidence>
<protein>
    <submittedName>
        <fullName evidence="3">ABC transporter substrate-binding protein</fullName>
    </submittedName>
</protein>
<dbReference type="CDD" id="cd13606">
    <property type="entry name" value="PBP2_ProX_like"/>
    <property type="match status" value="1"/>
</dbReference>
<sequence>MRRILVCAAAAALVLTGCSDPLAGNRQQQGIVLGSADFAESEVLMHIYAEALRSTGTEVETTPRIGAREFYVQAVRDGEITVMPDYTGNLLEQLDPESAATETGQVRRELDRALPPELQLLQHAPAEDTDVLTVTGDTAADGVRSMQDLGPRCREFVLGAPAEWKQRWQERIAELYDCRFAEIRSVEAGTLTVDALTGGDIQVANLFSTSAQIRANGLVPLDDPKNMFPAQNVVPLVHRDALDPQQTAVLDRVSASLDTADLTRLNERLEQDKANPVDVAREYVRELGI</sequence>
<dbReference type="Proteomes" id="UP000598360">
    <property type="component" value="Unassembled WGS sequence"/>
</dbReference>
<reference evidence="3" key="1">
    <citation type="submission" date="2020-10" db="EMBL/GenBank/DDBJ databases">
        <title>Diversity and distribution of actinomycetes associated with coral in the coast of Hainan.</title>
        <authorList>
            <person name="Li F."/>
        </authorList>
    </citation>
    <scope>NUCLEOTIDE SEQUENCE</scope>
    <source>
        <strain evidence="3">HNM0983</strain>
    </source>
</reference>
<dbReference type="InterPro" id="IPR007210">
    <property type="entry name" value="ABC_Gly_betaine_transp_sub-bd"/>
</dbReference>
<dbReference type="PROSITE" id="PS51257">
    <property type="entry name" value="PROKAR_LIPOPROTEIN"/>
    <property type="match status" value="1"/>
</dbReference>
<dbReference type="EMBL" id="JADEYC010000026">
    <property type="protein sequence ID" value="MBE9375821.1"/>
    <property type="molecule type" value="Genomic_DNA"/>
</dbReference>
<organism evidence="3 4">
    <name type="scientific">Saccharopolyspora montiporae</name>
    <dbReference type="NCBI Taxonomy" id="2781240"/>
    <lineage>
        <taxon>Bacteria</taxon>
        <taxon>Bacillati</taxon>
        <taxon>Actinomycetota</taxon>
        <taxon>Actinomycetes</taxon>
        <taxon>Pseudonocardiales</taxon>
        <taxon>Pseudonocardiaceae</taxon>
        <taxon>Saccharopolyspora</taxon>
    </lineage>
</organism>
<proteinExistence type="predicted"/>
<comment type="caution">
    <text evidence="3">The sequence shown here is derived from an EMBL/GenBank/DDBJ whole genome shotgun (WGS) entry which is preliminary data.</text>
</comment>
<dbReference type="AlphaFoldDB" id="A0A929BD28"/>
<keyword evidence="4" id="KW-1185">Reference proteome</keyword>
<feature type="chain" id="PRO_5038056714" evidence="1">
    <location>
        <begin position="24"/>
        <end position="289"/>
    </location>
</feature>
<dbReference type="Gene3D" id="3.40.190.10">
    <property type="entry name" value="Periplasmic binding protein-like II"/>
    <property type="match status" value="1"/>
</dbReference>
<feature type="signal peptide" evidence="1">
    <location>
        <begin position="1"/>
        <end position="23"/>
    </location>
</feature>
<dbReference type="SUPFAM" id="SSF53850">
    <property type="entry name" value="Periplasmic binding protein-like II"/>
    <property type="match status" value="1"/>
</dbReference>
<dbReference type="GO" id="GO:0022857">
    <property type="term" value="F:transmembrane transporter activity"/>
    <property type="evidence" value="ECO:0007669"/>
    <property type="project" value="InterPro"/>
</dbReference>
<name>A0A929BD28_9PSEU</name>
<dbReference type="Gene3D" id="3.40.190.120">
    <property type="entry name" value="Osmoprotection protein (prox), domain 2"/>
    <property type="match status" value="1"/>
</dbReference>
<evidence type="ECO:0000313" key="3">
    <source>
        <dbReference type="EMBL" id="MBE9375821.1"/>
    </source>
</evidence>
<evidence type="ECO:0000259" key="2">
    <source>
        <dbReference type="Pfam" id="PF04069"/>
    </source>
</evidence>
<gene>
    <name evidence="3" type="ORF">IQ251_15325</name>
</gene>
<evidence type="ECO:0000256" key="1">
    <source>
        <dbReference type="SAM" id="SignalP"/>
    </source>
</evidence>
<accession>A0A929BD28</accession>
<keyword evidence="1" id="KW-0732">Signal</keyword>
<dbReference type="Pfam" id="PF04069">
    <property type="entry name" value="OpuAC"/>
    <property type="match status" value="1"/>
</dbReference>